<evidence type="ECO:0000313" key="2">
    <source>
        <dbReference type="EMBL" id="KAF9535072.1"/>
    </source>
</evidence>
<evidence type="ECO:0000313" key="3">
    <source>
        <dbReference type="Proteomes" id="UP000807306"/>
    </source>
</evidence>
<protein>
    <submittedName>
        <fullName evidence="2">Uncharacterized protein</fullName>
    </submittedName>
</protein>
<dbReference type="InterPro" id="IPR021848">
    <property type="entry name" value="HODM_asu-like"/>
</dbReference>
<evidence type="ECO:0000256" key="1">
    <source>
        <dbReference type="SAM" id="MobiDB-lite"/>
    </source>
</evidence>
<gene>
    <name evidence="2" type="ORF">CPB83DRAFT_843426</name>
</gene>
<reference evidence="2" key="1">
    <citation type="submission" date="2020-11" db="EMBL/GenBank/DDBJ databases">
        <authorList>
            <consortium name="DOE Joint Genome Institute"/>
            <person name="Ahrendt S."/>
            <person name="Riley R."/>
            <person name="Andreopoulos W."/>
            <person name="Labutti K."/>
            <person name="Pangilinan J."/>
            <person name="Ruiz-Duenas F.J."/>
            <person name="Barrasa J.M."/>
            <person name="Sanchez-Garcia M."/>
            <person name="Camarero S."/>
            <person name="Miyauchi S."/>
            <person name="Serrano A."/>
            <person name="Linde D."/>
            <person name="Babiker R."/>
            <person name="Drula E."/>
            <person name="Ayuso-Fernandez I."/>
            <person name="Pacheco R."/>
            <person name="Padilla G."/>
            <person name="Ferreira P."/>
            <person name="Barriuso J."/>
            <person name="Kellner H."/>
            <person name="Castanera R."/>
            <person name="Alfaro M."/>
            <person name="Ramirez L."/>
            <person name="Pisabarro A.G."/>
            <person name="Kuo A."/>
            <person name="Tritt A."/>
            <person name="Lipzen A."/>
            <person name="He G."/>
            <person name="Yan M."/>
            <person name="Ng V."/>
            <person name="Cullen D."/>
            <person name="Martin F."/>
            <person name="Rosso M.-N."/>
            <person name="Henrissat B."/>
            <person name="Hibbett D."/>
            <person name="Martinez A.T."/>
            <person name="Grigoriev I.V."/>
        </authorList>
    </citation>
    <scope>NUCLEOTIDE SEQUENCE</scope>
    <source>
        <strain evidence="2">CBS 506.95</strain>
    </source>
</reference>
<dbReference type="AlphaFoldDB" id="A0A9P6ETU2"/>
<dbReference type="Pfam" id="PF11927">
    <property type="entry name" value="HODM_asu-like"/>
    <property type="match status" value="1"/>
</dbReference>
<feature type="region of interest" description="Disordered" evidence="1">
    <location>
        <begin position="130"/>
        <end position="150"/>
    </location>
</feature>
<dbReference type="EMBL" id="MU157825">
    <property type="protein sequence ID" value="KAF9535072.1"/>
    <property type="molecule type" value="Genomic_DNA"/>
</dbReference>
<dbReference type="OrthoDB" id="497541at2759"/>
<name>A0A9P6ETU2_9AGAR</name>
<keyword evidence="3" id="KW-1185">Reference proteome</keyword>
<organism evidence="2 3">
    <name type="scientific">Crepidotus variabilis</name>
    <dbReference type="NCBI Taxonomy" id="179855"/>
    <lineage>
        <taxon>Eukaryota</taxon>
        <taxon>Fungi</taxon>
        <taxon>Dikarya</taxon>
        <taxon>Basidiomycota</taxon>
        <taxon>Agaricomycotina</taxon>
        <taxon>Agaricomycetes</taxon>
        <taxon>Agaricomycetidae</taxon>
        <taxon>Agaricales</taxon>
        <taxon>Agaricineae</taxon>
        <taxon>Crepidotaceae</taxon>
        <taxon>Crepidotus</taxon>
    </lineage>
</organism>
<comment type="caution">
    <text evidence="2">The sequence shown here is derived from an EMBL/GenBank/DDBJ whole genome shotgun (WGS) entry which is preliminary data.</text>
</comment>
<dbReference type="Proteomes" id="UP000807306">
    <property type="component" value="Unassembled WGS sequence"/>
</dbReference>
<sequence length="254" mass="28652">MEEEGHGGAGNKAMEIAGLLVQDDLALMIEGNDGRYYFQAGSICVPGFWRMQDKLGMPLDDIHLSGNVPQYKERLQPSLDRFFRKLSVDKPVTRINYFVQTRRRDGEHEATTGDDEMDPDELGWATSSLGDEDDFENGTHATAKPKNGVDRDTPVNWMRLRCERQTLRRLPVSGAVLFTIRVYINPMVELVQEKGVPGRMASALRSWPMDVAAYKGKNRGGWWEPLLRFLDAEHEAQEMEGSEGVGTMRDGSKM</sequence>
<accession>A0A9P6ETU2</accession>
<proteinExistence type="predicted"/>